<reference evidence="1" key="1">
    <citation type="journal article" date="2012" name="Science">
        <title>Fermentation, hydrogen, and sulfur metabolism in multiple uncultivated bacterial phyla.</title>
        <authorList>
            <person name="Wrighton K.C."/>
            <person name="Thomas B.C."/>
            <person name="Sharon I."/>
            <person name="Miller C.S."/>
            <person name="Castelle C.J."/>
            <person name="VerBerkmoes N.C."/>
            <person name="Wilkins M.J."/>
            <person name="Hettich R.L."/>
            <person name="Lipton M.S."/>
            <person name="Williams K.H."/>
            <person name="Long P.E."/>
            <person name="Banfield J.F."/>
        </authorList>
    </citation>
    <scope>NUCLEOTIDE SEQUENCE [LARGE SCALE GENOMIC DNA]</scope>
</reference>
<organism evidence="1">
    <name type="scientific">uncultured bacterium</name>
    <name type="common">gcode 4</name>
    <dbReference type="NCBI Taxonomy" id="1234023"/>
    <lineage>
        <taxon>Bacteria</taxon>
        <taxon>environmental samples</taxon>
    </lineage>
</organism>
<dbReference type="EMBL" id="AMFJ01000858">
    <property type="protein sequence ID" value="EKE26303.1"/>
    <property type="molecule type" value="Genomic_DNA"/>
</dbReference>
<comment type="caution">
    <text evidence="1">The sequence shown here is derived from an EMBL/GenBank/DDBJ whole genome shotgun (WGS) entry which is preliminary data.</text>
</comment>
<evidence type="ECO:0000313" key="1">
    <source>
        <dbReference type="EMBL" id="EKE26303.1"/>
    </source>
</evidence>
<dbReference type="AlphaFoldDB" id="K2FTQ7"/>
<accession>K2FTQ7</accession>
<protein>
    <submittedName>
        <fullName evidence="1">Uncharacterized protein</fullName>
    </submittedName>
</protein>
<sequence length="214" mass="26235">MKKLDDYNLENQEKHWLTLEEIWSKIQKIEDEISDMLLKVDSINGNTESGKVKLDIYKMQLDRKNFDLKELREIEKKLTNSNEIINDKPFNILSWTLKQEVIKIWGKALKPKSWHTRKEIQVISISEEPIIEKTNRNNYKIYLNFWWQEKQINIEYFGNTINVLYNSEVFQFNIEKKTENLVTRWKWKYKETYIRKPTNFISFWDITLELWEFK</sequence>
<proteinExistence type="predicted"/>
<name>K2FTQ7_9BACT</name>
<gene>
    <name evidence="1" type="ORF">ACD_4C00342G0006</name>
</gene>